<evidence type="ECO:0000313" key="3">
    <source>
        <dbReference type="EMBL" id="SHM66933.1"/>
    </source>
</evidence>
<keyword evidence="1" id="KW-1133">Transmembrane helix</keyword>
<feature type="transmembrane region" description="Helical" evidence="1">
    <location>
        <begin position="21"/>
        <end position="41"/>
    </location>
</feature>
<dbReference type="EMBL" id="MUHB01000003">
    <property type="protein sequence ID" value="OXB07439.1"/>
    <property type="molecule type" value="Genomic_DNA"/>
</dbReference>
<sequence>METFKNSAILEEIEVKTDSSVKSFLVVVFTAIAVLMIYKLPKELLQWEKFNPNGIFTIAFLAISILCVLSWLWLLDTQPKFIIKKDGFWVRKTILPFSALELIKWNDIKHVEYDSVKEKRGRSFFLVIHRKESSKTNKIELSEIDQPKEDVLAVIRKFTTIMNYADRIKVTQ</sequence>
<dbReference type="Proteomes" id="UP000198431">
    <property type="component" value="Unassembled WGS sequence"/>
</dbReference>
<organism evidence="2 5">
    <name type="scientific">Flavobacterium pectinovorum</name>
    <dbReference type="NCBI Taxonomy" id="29533"/>
    <lineage>
        <taxon>Bacteria</taxon>
        <taxon>Pseudomonadati</taxon>
        <taxon>Bacteroidota</taxon>
        <taxon>Flavobacteriia</taxon>
        <taxon>Flavobacteriales</taxon>
        <taxon>Flavobacteriaceae</taxon>
        <taxon>Flavobacterium</taxon>
    </lineage>
</organism>
<reference evidence="2 5" key="1">
    <citation type="submission" date="2016-11" db="EMBL/GenBank/DDBJ databases">
        <title>Whole genomes of Flavobacteriaceae.</title>
        <authorList>
            <person name="Stine C."/>
            <person name="Li C."/>
            <person name="Tadesse D."/>
        </authorList>
    </citation>
    <scope>NUCLEOTIDE SEQUENCE [LARGE SCALE GENOMIC DNA]</scope>
    <source>
        <strain evidence="2 5">ATCC 19366</strain>
    </source>
</reference>
<dbReference type="RefSeq" id="WP_073395577.1">
    <property type="nucleotide sequence ID" value="NZ_FRBX01000004.1"/>
</dbReference>
<name>A0AB36P500_9FLAO</name>
<keyword evidence="4" id="KW-1185">Reference proteome</keyword>
<comment type="caution">
    <text evidence="2">The sequence shown here is derived from an EMBL/GenBank/DDBJ whole genome shotgun (WGS) entry which is preliminary data.</text>
</comment>
<accession>A0AB36P500</accession>
<keyword evidence="1" id="KW-0812">Transmembrane</keyword>
<proteinExistence type="predicted"/>
<reference evidence="3 4" key="2">
    <citation type="submission" date="2016-11" db="EMBL/GenBank/DDBJ databases">
        <authorList>
            <person name="Varghese N."/>
            <person name="Submissions S."/>
        </authorList>
    </citation>
    <scope>NUCLEOTIDE SEQUENCE [LARGE SCALE GENOMIC DNA]</scope>
    <source>
        <strain evidence="3 4">DSM 6368</strain>
    </source>
</reference>
<evidence type="ECO:0000256" key="1">
    <source>
        <dbReference type="SAM" id="Phobius"/>
    </source>
</evidence>
<evidence type="ECO:0000313" key="5">
    <source>
        <dbReference type="Proteomes" id="UP000198431"/>
    </source>
</evidence>
<dbReference type="EMBL" id="FRBX01000004">
    <property type="protein sequence ID" value="SHM66933.1"/>
    <property type="molecule type" value="Genomic_DNA"/>
</dbReference>
<protein>
    <recommendedName>
        <fullName evidence="6">PH domain-containing protein</fullName>
    </recommendedName>
</protein>
<keyword evidence="1" id="KW-0472">Membrane</keyword>
<evidence type="ECO:0008006" key="6">
    <source>
        <dbReference type="Google" id="ProtNLM"/>
    </source>
</evidence>
<evidence type="ECO:0000313" key="2">
    <source>
        <dbReference type="EMBL" id="OXB07439.1"/>
    </source>
</evidence>
<dbReference type="Proteomes" id="UP000184216">
    <property type="component" value="Unassembled WGS sequence"/>
</dbReference>
<evidence type="ECO:0000313" key="4">
    <source>
        <dbReference type="Proteomes" id="UP000184216"/>
    </source>
</evidence>
<gene>
    <name evidence="2" type="ORF">B0A72_00825</name>
    <name evidence="3" type="ORF">SAMN05444387_2867</name>
</gene>
<dbReference type="AlphaFoldDB" id="A0AB36P500"/>
<feature type="transmembrane region" description="Helical" evidence="1">
    <location>
        <begin position="53"/>
        <end position="75"/>
    </location>
</feature>